<dbReference type="Pfam" id="PF00651">
    <property type="entry name" value="BTB"/>
    <property type="match status" value="1"/>
</dbReference>
<dbReference type="Proteomes" id="UP001432027">
    <property type="component" value="Unassembled WGS sequence"/>
</dbReference>
<dbReference type="AlphaFoldDB" id="A0AAV5S6D5"/>
<dbReference type="Gene3D" id="3.30.710.10">
    <property type="entry name" value="Potassium Channel Kv1.1, Chain A"/>
    <property type="match status" value="1"/>
</dbReference>
<feature type="region of interest" description="Disordered" evidence="1">
    <location>
        <begin position="367"/>
        <end position="402"/>
    </location>
</feature>
<evidence type="ECO:0000259" key="2">
    <source>
        <dbReference type="PROSITE" id="PS50097"/>
    </source>
</evidence>
<comment type="caution">
    <text evidence="3">The sequence shown here is derived from an EMBL/GenBank/DDBJ whole genome shotgun (WGS) entry which is preliminary data.</text>
</comment>
<dbReference type="CDD" id="cd18186">
    <property type="entry name" value="BTB_POZ_ZBTB_KLHL-like"/>
    <property type="match status" value="1"/>
</dbReference>
<sequence length="444" mass="51861">DLRERIKLLEIENRDIKYKLSTLETNANTGEHLCLQNHMFCHEYKIELHPDLSLTEQSEPQIFDGVEINVRIERNYMKDMKEKTDNLSSFFVSLILQNTEIDRNTSKIHCKQKFVMTTTEVMLKPVQRGHSKTPIESRSLAHPRSQNFVLSSHSEKQIGDRIPFSFDETGRGDKTFYIYVTAAVQSMDPIEFDDTANTIVVVKKKEFPVSAQYLSLWSQYFSAYFRADMKEKKEDRYPIKDEDISADDFEELLMVIYPTSKPISANNYFTLLRMARKFDTPELTRRIECFLIDFERNGLERARVFRIATDQFQLKLVQANLMHRWQNPTLLKMELMMSEEYQKLTPETKSVINERFAQACIGDSGFVPGTNNERSYAPPEQRRESSITNRRSNSSMDQTHSMHRTADTITTYGFLAHNCETCCLSSIYLLVESKLRIVLRNSFQ</sequence>
<dbReference type="SMART" id="SM00225">
    <property type="entry name" value="BTB"/>
    <property type="match status" value="1"/>
</dbReference>
<gene>
    <name evidence="3" type="ORF">PENTCL1PPCAC_501</name>
</gene>
<feature type="compositionally biased region" description="Polar residues" evidence="1">
    <location>
        <begin position="386"/>
        <end position="399"/>
    </location>
</feature>
<dbReference type="PROSITE" id="PS50097">
    <property type="entry name" value="BTB"/>
    <property type="match status" value="1"/>
</dbReference>
<dbReference type="InterPro" id="IPR011333">
    <property type="entry name" value="SKP1/BTB/POZ_sf"/>
</dbReference>
<dbReference type="EMBL" id="BTSX01000001">
    <property type="protein sequence ID" value="GMS78326.1"/>
    <property type="molecule type" value="Genomic_DNA"/>
</dbReference>
<protein>
    <recommendedName>
        <fullName evidence="2">BTB domain-containing protein</fullName>
    </recommendedName>
</protein>
<dbReference type="InterPro" id="IPR000210">
    <property type="entry name" value="BTB/POZ_dom"/>
</dbReference>
<evidence type="ECO:0000313" key="4">
    <source>
        <dbReference type="Proteomes" id="UP001432027"/>
    </source>
</evidence>
<proteinExistence type="predicted"/>
<organism evidence="3 4">
    <name type="scientific">Pristionchus entomophagus</name>
    <dbReference type="NCBI Taxonomy" id="358040"/>
    <lineage>
        <taxon>Eukaryota</taxon>
        <taxon>Metazoa</taxon>
        <taxon>Ecdysozoa</taxon>
        <taxon>Nematoda</taxon>
        <taxon>Chromadorea</taxon>
        <taxon>Rhabditida</taxon>
        <taxon>Rhabditina</taxon>
        <taxon>Diplogasteromorpha</taxon>
        <taxon>Diplogasteroidea</taxon>
        <taxon>Neodiplogasteridae</taxon>
        <taxon>Pristionchus</taxon>
    </lineage>
</organism>
<name>A0AAV5S6D5_9BILA</name>
<keyword evidence="4" id="KW-1185">Reference proteome</keyword>
<evidence type="ECO:0000313" key="3">
    <source>
        <dbReference type="EMBL" id="GMS78326.1"/>
    </source>
</evidence>
<dbReference type="PANTHER" id="PTHR22744">
    <property type="entry name" value="HELIX LOOP HELIX PROTEIN 21-RELATED"/>
    <property type="match status" value="1"/>
</dbReference>
<reference evidence="3" key="1">
    <citation type="submission" date="2023-10" db="EMBL/GenBank/DDBJ databases">
        <title>Genome assembly of Pristionchus species.</title>
        <authorList>
            <person name="Yoshida K."/>
            <person name="Sommer R.J."/>
        </authorList>
    </citation>
    <scope>NUCLEOTIDE SEQUENCE</scope>
    <source>
        <strain evidence="3">RS0144</strain>
    </source>
</reference>
<feature type="non-terminal residue" evidence="3">
    <location>
        <position position="1"/>
    </location>
</feature>
<dbReference type="SUPFAM" id="SSF54695">
    <property type="entry name" value="POZ domain"/>
    <property type="match status" value="1"/>
</dbReference>
<evidence type="ECO:0000256" key="1">
    <source>
        <dbReference type="SAM" id="MobiDB-lite"/>
    </source>
</evidence>
<feature type="domain" description="BTB" evidence="2">
    <location>
        <begin position="196"/>
        <end position="265"/>
    </location>
</feature>
<dbReference type="PANTHER" id="PTHR22744:SF17">
    <property type="entry name" value="BTB DOMAIN-CONTAINING PROTEIN"/>
    <property type="match status" value="1"/>
</dbReference>
<accession>A0AAV5S6D5</accession>